<dbReference type="FunFam" id="1.10.287.3510:FF:000001">
    <property type="entry name" value="NADH-quinone oxidoreductase subunit K"/>
    <property type="match status" value="1"/>
</dbReference>
<protein>
    <recommendedName>
        <fullName evidence="10">NADH-quinone oxidoreductase subunit K</fullName>
        <ecNumber evidence="10">7.1.1.-</ecNumber>
    </recommendedName>
    <alternativeName>
        <fullName evidence="10">NADH dehydrogenase I subunit K</fullName>
    </alternativeName>
    <alternativeName>
        <fullName evidence="10">NDH-1 subunit K</fullName>
    </alternativeName>
</protein>
<keyword evidence="10" id="KW-0520">NAD</keyword>
<name>A0A0U3EYG7_9FLAO</name>
<dbReference type="InterPro" id="IPR039428">
    <property type="entry name" value="NUOK/Mnh_C1-like"/>
</dbReference>
<dbReference type="NCBIfam" id="NF004320">
    <property type="entry name" value="PRK05715.1-2"/>
    <property type="match status" value="1"/>
</dbReference>
<evidence type="ECO:0000256" key="5">
    <source>
        <dbReference type="ARBA" id="ARBA00022692"/>
    </source>
</evidence>
<dbReference type="HAMAP" id="MF_01456">
    <property type="entry name" value="NDH1_NuoK"/>
    <property type="match status" value="1"/>
</dbReference>
<dbReference type="eggNOG" id="COG0713">
    <property type="taxonomic scope" value="Bacteria"/>
</dbReference>
<evidence type="ECO:0000313" key="12">
    <source>
        <dbReference type="Proteomes" id="UP000069030"/>
    </source>
</evidence>
<comment type="subcellular location">
    <subcellularLocation>
        <location evidence="10">Cell membrane</location>
        <topology evidence="10">Multi-pass membrane protein</topology>
    </subcellularLocation>
    <subcellularLocation>
        <location evidence="2">Membrane</location>
        <topology evidence="2">Multi-pass membrane protein</topology>
    </subcellularLocation>
</comment>
<evidence type="ECO:0000313" key="11">
    <source>
        <dbReference type="EMBL" id="ALU25818.1"/>
    </source>
</evidence>
<sequence length="106" mass="11858">MENVIEIIGIDRYIYLSIILFCIGVFGILYRRNAIVMFMCIEIMLNSANMLLVAFSTYHQDAQGQVFVFFTMAVAAAEVAVGLAILVTIYRNIGSIDIDKLKNLKG</sequence>
<comment type="function">
    <text evidence="10">NDH-1 shuttles electrons from NADH, via FMN and iron-sulfur (Fe-S) centers, to quinones in the respiratory chain. The immediate electron acceptor for the enzyme in this species is believed to be a menaquinone. Couples the redox reaction to proton translocation (for every two electrons transferred, four hydrogen ions are translocated across the cytoplasmic membrane), and thus conserves the redox energy in a proton gradient.</text>
</comment>
<dbReference type="GO" id="GO:0050136">
    <property type="term" value="F:NADH dehydrogenase (quinone) (non-electrogenic) activity"/>
    <property type="evidence" value="ECO:0007669"/>
    <property type="project" value="UniProtKB-UniRule"/>
</dbReference>
<comment type="catalytic activity">
    <reaction evidence="10">
        <text>a quinone + NADH + 5 H(+)(in) = a quinol + NAD(+) + 4 H(+)(out)</text>
        <dbReference type="Rhea" id="RHEA:57888"/>
        <dbReference type="ChEBI" id="CHEBI:15378"/>
        <dbReference type="ChEBI" id="CHEBI:24646"/>
        <dbReference type="ChEBI" id="CHEBI:57540"/>
        <dbReference type="ChEBI" id="CHEBI:57945"/>
        <dbReference type="ChEBI" id="CHEBI:132124"/>
    </reaction>
</comment>
<evidence type="ECO:0000256" key="1">
    <source>
        <dbReference type="ARBA" id="ARBA00002378"/>
    </source>
</evidence>
<accession>A0A0U3EYG7</accession>
<evidence type="ECO:0000256" key="10">
    <source>
        <dbReference type="HAMAP-Rule" id="MF_01456"/>
    </source>
</evidence>
<dbReference type="PANTHER" id="PTHR11434:SF16">
    <property type="entry name" value="NADH-UBIQUINONE OXIDOREDUCTASE CHAIN 4L"/>
    <property type="match status" value="1"/>
</dbReference>
<keyword evidence="7 10" id="KW-1278">Translocase</keyword>
<dbReference type="Pfam" id="PF00420">
    <property type="entry name" value="Oxidored_q2"/>
    <property type="match status" value="1"/>
</dbReference>
<dbReference type="GeneID" id="82255820"/>
<evidence type="ECO:0000256" key="2">
    <source>
        <dbReference type="ARBA" id="ARBA00004141"/>
    </source>
</evidence>
<proteinExistence type="inferred from homology"/>
<dbReference type="NCBIfam" id="NF004323">
    <property type="entry name" value="PRK05715.1-5"/>
    <property type="match status" value="1"/>
</dbReference>
<dbReference type="AlphaFoldDB" id="A0A0U3EYG7"/>
<reference evidence="11 12" key="1">
    <citation type="journal article" date="2016" name="J. Zhejiang Univ. Sci. B">
        <title>Antibiotic resistance mechanisms of Myroides sp.</title>
        <authorList>
            <person name="Hu S."/>
            <person name="Yuan S."/>
            <person name="Qu H."/>
            <person name="Jiang T."/>
            <person name="Zhou Y."/>
            <person name="Wang M."/>
            <person name="Ming D."/>
        </authorList>
    </citation>
    <scope>NUCLEOTIDE SEQUENCE [LARGE SCALE GENOMIC DNA]</scope>
    <source>
        <strain evidence="11 12">PR63039</strain>
    </source>
</reference>
<dbReference type="RefSeq" id="WP_006257701.1">
    <property type="nucleotide sequence ID" value="NZ_BCMQ01000001.1"/>
</dbReference>
<dbReference type="GO" id="GO:0030964">
    <property type="term" value="C:NADH dehydrogenase complex"/>
    <property type="evidence" value="ECO:0007669"/>
    <property type="project" value="TreeGrafter"/>
</dbReference>
<dbReference type="GO" id="GO:0048038">
    <property type="term" value="F:quinone binding"/>
    <property type="evidence" value="ECO:0007669"/>
    <property type="project" value="UniProtKB-KW"/>
</dbReference>
<dbReference type="Proteomes" id="UP000069030">
    <property type="component" value="Chromosome"/>
</dbReference>
<feature type="transmembrane region" description="Helical" evidence="10">
    <location>
        <begin position="35"/>
        <end position="55"/>
    </location>
</feature>
<dbReference type="GO" id="GO:0042773">
    <property type="term" value="P:ATP synthesis coupled electron transport"/>
    <property type="evidence" value="ECO:0007669"/>
    <property type="project" value="InterPro"/>
</dbReference>
<dbReference type="Gene3D" id="1.10.287.3510">
    <property type="match status" value="1"/>
</dbReference>
<evidence type="ECO:0000256" key="9">
    <source>
        <dbReference type="ARBA" id="ARBA00023136"/>
    </source>
</evidence>
<evidence type="ECO:0000256" key="6">
    <source>
        <dbReference type="ARBA" id="ARBA00022719"/>
    </source>
</evidence>
<keyword evidence="10" id="KW-1003">Cell membrane</keyword>
<dbReference type="EMBL" id="CP013690">
    <property type="protein sequence ID" value="ALU25818.1"/>
    <property type="molecule type" value="Genomic_DNA"/>
</dbReference>
<evidence type="ECO:0000256" key="3">
    <source>
        <dbReference type="ARBA" id="ARBA00010519"/>
    </source>
</evidence>
<evidence type="ECO:0000256" key="7">
    <source>
        <dbReference type="ARBA" id="ARBA00022967"/>
    </source>
</evidence>
<keyword evidence="8 10" id="KW-1133">Transmembrane helix</keyword>
<gene>
    <name evidence="10" type="primary">nuoK</name>
    <name evidence="11" type="ORF">AS202_06550</name>
</gene>
<evidence type="ECO:0000256" key="4">
    <source>
        <dbReference type="ARBA" id="ARBA00022448"/>
    </source>
</evidence>
<dbReference type="InterPro" id="IPR001133">
    <property type="entry name" value="NADH_UbQ_OxRdtase_chain4L/K"/>
</dbReference>
<keyword evidence="9 10" id="KW-0472">Membrane</keyword>
<keyword evidence="5 10" id="KW-0812">Transmembrane</keyword>
<dbReference type="KEGG" id="mod:AS202_06550"/>
<feature type="transmembrane region" description="Helical" evidence="10">
    <location>
        <begin position="67"/>
        <end position="90"/>
    </location>
</feature>
<evidence type="ECO:0000256" key="8">
    <source>
        <dbReference type="ARBA" id="ARBA00022989"/>
    </source>
</evidence>
<comment type="function">
    <text evidence="1">NDH-1 shuttles electrons from NADH, via FMN and iron-sulfur (Fe-S) centers, to quinones in the respiratory chain. The immediate electron acceptor for the enzyme in this species is believed to be ubiquinone. Couples the redox reaction to proton translocation (for every two electrons transferred, four hydrogen ions are translocated across the cytoplasmic membrane), and thus conserves the redox energy in a proton gradient.</text>
</comment>
<dbReference type="GO" id="GO:0005886">
    <property type="term" value="C:plasma membrane"/>
    <property type="evidence" value="ECO:0007669"/>
    <property type="project" value="UniProtKB-SubCell"/>
</dbReference>
<keyword evidence="6 10" id="KW-0874">Quinone</keyword>
<keyword evidence="4 10" id="KW-0813">Transport</keyword>
<comment type="subunit">
    <text evidence="10">NDH-1 is composed of 14 different subunits. Subunits NuoA, H, J, K, L, M, N constitute the membrane sector of the complex.</text>
</comment>
<comment type="similarity">
    <text evidence="3 10">Belongs to the complex I subunit 4L family.</text>
</comment>
<feature type="transmembrane region" description="Helical" evidence="10">
    <location>
        <begin position="12"/>
        <end position="30"/>
    </location>
</feature>
<dbReference type="PANTHER" id="PTHR11434">
    <property type="entry name" value="NADH-UBIQUINONE OXIDOREDUCTASE SUBUNIT ND4L"/>
    <property type="match status" value="1"/>
</dbReference>
<dbReference type="EC" id="7.1.1.-" evidence="10"/>
<organism evidence="11 12">
    <name type="scientific">Myroides odoratimimus</name>
    <dbReference type="NCBI Taxonomy" id="76832"/>
    <lineage>
        <taxon>Bacteria</taxon>
        <taxon>Pseudomonadati</taxon>
        <taxon>Bacteroidota</taxon>
        <taxon>Flavobacteriia</taxon>
        <taxon>Flavobacteriales</taxon>
        <taxon>Flavobacteriaceae</taxon>
        <taxon>Myroides</taxon>
    </lineage>
</organism>
<dbReference type="NCBIfam" id="NF004321">
    <property type="entry name" value="PRK05715.1-3"/>
    <property type="match status" value="1"/>
</dbReference>